<keyword evidence="3" id="KW-1185">Reference proteome</keyword>
<dbReference type="EMBL" id="CP074371">
    <property type="protein sequence ID" value="QVI24172.1"/>
    <property type="molecule type" value="Genomic_DNA"/>
</dbReference>
<accession>A0ABX8CW93</accession>
<protein>
    <submittedName>
        <fullName evidence="2">Uncharacterized protein</fullName>
    </submittedName>
</protein>
<keyword evidence="1" id="KW-0472">Membrane</keyword>
<keyword evidence="1" id="KW-0812">Transmembrane</keyword>
<feature type="transmembrane region" description="Helical" evidence="1">
    <location>
        <begin position="6"/>
        <end position="23"/>
    </location>
</feature>
<sequence>MLAAATSIAGTSAAVALIIGIWLQHRGFRYERLRSSSPVLLAAAFGAGTAVVAVSLTQLLAAVPALPDRIRVDVPIAASIAAVIITSRWCSTLRKEER</sequence>
<keyword evidence="1" id="KW-1133">Transmembrane helix</keyword>
<proteinExistence type="predicted"/>
<evidence type="ECO:0000313" key="3">
    <source>
        <dbReference type="Proteomes" id="UP000683310"/>
    </source>
</evidence>
<evidence type="ECO:0000256" key="1">
    <source>
        <dbReference type="SAM" id="Phobius"/>
    </source>
</evidence>
<gene>
    <name evidence="2" type="ORF">KHQ06_16185</name>
</gene>
<evidence type="ECO:0000313" key="2">
    <source>
        <dbReference type="EMBL" id="QVI24172.1"/>
    </source>
</evidence>
<reference evidence="2 3" key="1">
    <citation type="submission" date="2021-04" db="EMBL/GenBank/DDBJ databases">
        <title>Nocardia tengchongensis.</title>
        <authorList>
            <person name="Zhuang k."/>
            <person name="Ran Y."/>
            <person name="Li W."/>
        </authorList>
    </citation>
    <scope>NUCLEOTIDE SEQUENCE [LARGE SCALE GENOMIC DNA]</scope>
    <source>
        <strain evidence="2 3">CFH S0057</strain>
    </source>
</reference>
<organism evidence="2 3">
    <name type="scientific">Nocardia tengchongensis</name>
    <dbReference type="NCBI Taxonomy" id="2055889"/>
    <lineage>
        <taxon>Bacteria</taxon>
        <taxon>Bacillati</taxon>
        <taxon>Actinomycetota</taxon>
        <taxon>Actinomycetes</taxon>
        <taxon>Mycobacteriales</taxon>
        <taxon>Nocardiaceae</taxon>
        <taxon>Nocardia</taxon>
    </lineage>
</organism>
<dbReference type="Proteomes" id="UP000683310">
    <property type="component" value="Chromosome"/>
</dbReference>
<name>A0ABX8CW93_9NOCA</name>
<feature type="transmembrane region" description="Helical" evidence="1">
    <location>
        <begin position="39"/>
        <end position="62"/>
    </location>
</feature>